<feature type="transmembrane region" description="Helical" evidence="1">
    <location>
        <begin position="39"/>
        <end position="61"/>
    </location>
</feature>
<protein>
    <recommendedName>
        <fullName evidence="4">PH domain-containing protein</fullName>
    </recommendedName>
</protein>
<name>A0ABV7Q314_9ACTN</name>
<reference evidence="3" key="1">
    <citation type="journal article" date="2019" name="Int. J. Syst. Evol. Microbiol.">
        <title>The Global Catalogue of Microorganisms (GCM) 10K type strain sequencing project: providing services to taxonomists for standard genome sequencing and annotation.</title>
        <authorList>
            <consortium name="The Broad Institute Genomics Platform"/>
            <consortium name="The Broad Institute Genome Sequencing Center for Infectious Disease"/>
            <person name="Wu L."/>
            <person name="Ma J."/>
        </authorList>
    </citation>
    <scope>NUCLEOTIDE SEQUENCE [LARGE SCALE GENOMIC DNA]</scope>
    <source>
        <strain evidence="3">CGMCC 4.7396</strain>
    </source>
</reference>
<feature type="transmembrane region" description="Helical" evidence="1">
    <location>
        <begin position="12"/>
        <end position="33"/>
    </location>
</feature>
<organism evidence="2 3">
    <name type="scientific">Glycomyces rhizosphaerae</name>
    <dbReference type="NCBI Taxonomy" id="2054422"/>
    <lineage>
        <taxon>Bacteria</taxon>
        <taxon>Bacillati</taxon>
        <taxon>Actinomycetota</taxon>
        <taxon>Actinomycetes</taxon>
        <taxon>Glycomycetales</taxon>
        <taxon>Glycomycetaceae</taxon>
        <taxon>Glycomyces</taxon>
    </lineage>
</organism>
<keyword evidence="1" id="KW-1133">Transmembrane helix</keyword>
<evidence type="ECO:0000256" key="1">
    <source>
        <dbReference type="SAM" id="Phobius"/>
    </source>
</evidence>
<keyword evidence="1" id="KW-0812">Transmembrane</keyword>
<comment type="caution">
    <text evidence="2">The sequence shown here is derived from an EMBL/GenBank/DDBJ whole genome shotgun (WGS) entry which is preliminary data.</text>
</comment>
<dbReference type="EMBL" id="JBHRWO010000021">
    <property type="protein sequence ID" value="MFC3495231.1"/>
    <property type="molecule type" value="Genomic_DNA"/>
</dbReference>
<gene>
    <name evidence="2" type="ORF">ACFO8M_22315</name>
</gene>
<keyword evidence="1" id="KW-0472">Membrane</keyword>
<evidence type="ECO:0008006" key="4">
    <source>
        <dbReference type="Google" id="ProtNLM"/>
    </source>
</evidence>
<evidence type="ECO:0000313" key="2">
    <source>
        <dbReference type="EMBL" id="MFC3495231.1"/>
    </source>
</evidence>
<evidence type="ECO:0000313" key="3">
    <source>
        <dbReference type="Proteomes" id="UP001595712"/>
    </source>
</evidence>
<dbReference type="Proteomes" id="UP001595712">
    <property type="component" value="Unassembled WGS sequence"/>
</dbReference>
<accession>A0ABV7Q314</accession>
<keyword evidence="3" id="KW-1185">Reference proteome</keyword>
<dbReference type="RefSeq" id="WP_387979721.1">
    <property type="nucleotide sequence ID" value="NZ_JBHRWO010000021.1"/>
</dbReference>
<proteinExistence type="predicted"/>
<sequence>MHPHVITVRHNPAVAGLLSALGAVVLIGGLAFMSGPSGVIGTLGLVFSGAVSLTIGILQFAKPYCVFEPASGTLRLVDVFGYKDKLHGAPVDERLYYNGRNIICVLPDGAHRAVKTWPGHTADLPRLYASVPFHPA</sequence>